<protein>
    <submittedName>
        <fullName evidence="1">Uncharacterized protein</fullName>
    </submittedName>
</protein>
<proteinExistence type="predicted"/>
<name>A0A2P6MDA9_ALKUR</name>
<keyword evidence="2" id="KW-1185">Reference proteome</keyword>
<dbReference type="EMBL" id="PVNS01000021">
    <property type="protein sequence ID" value="PRO64253.1"/>
    <property type="molecule type" value="Genomic_DNA"/>
</dbReference>
<organism evidence="1 2">
    <name type="scientific">Alkalicoccus urumqiensis</name>
    <name type="common">Bacillus urumqiensis</name>
    <dbReference type="NCBI Taxonomy" id="1548213"/>
    <lineage>
        <taxon>Bacteria</taxon>
        <taxon>Bacillati</taxon>
        <taxon>Bacillota</taxon>
        <taxon>Bacilli</taxon>
        <taxon>Bacillales</taxon>
        <taxon>Bacillaceae</taxon>
        <taxon>Alkalicoccus</taxon>
    </lineage>
</organism>
<accession>A0A2P6MDA9</accession>
<sequence length="66" mass="7542">MIRFDRSGRRDVCYGRAAAVTERTAVSCDTSPAEKRTFSEDRAGRLLLFRQKEQKKASAACQRKLF</sequence>
<dbReference type="AlphaFoldDB" id="A0A2P6MDA9"/>
<evidence type="ECO:0000313" key="2">
    <source>
        <dbReference type="Proteomes" id="UP000243650"/>
    </source>
</evidence>
<evidence type="ECO:0000313" key="1">
    <source>
        <dbReference type="EMBL" id="PRO64253.1"/>
    </source>
</evidence>
<comment type="caution">
    <text evidence="1">The sequence shown here is derived from an EMBL/GenBank/DDBJ whole genome shotgun (WGS) entry which is preliminary data.</text>
</comment>
<dbReference type="Proteomes" id="UP000243650">
    <property type="component" value="Unassembled WGS sequence"/>
</dbReference>
<gene>
    <name evidence="1" type="ORF">C6I21_15715</name>
</gene>
<reference evidence="1 2" key="1">
    <citation type="submission" date="2018-03" db="EMBL/GenBank/DDBJ databases">
        <title>Bacillus urumqiensis sp. nov., a moderately haloalkaliphilic bacterium isolated from a salt lake.</title>
        <authorList>
            <person name="Zhao B."/>
            <person name="Liao Z."/>
        </authorList>
    </citation>
    <scope>NUCLEOTIDE SEQUENCE [LARGE SCALE GENOMIC DNA]</scope>
    <source>
        <strain evidence="1 2">BZ-SZ-XJ18</strain>
    </source>
</reference>